<dbReference type="Pfam" id="PF06996">
    <property type="entry name" value="T6SS_TssG"/>
    <property type="match status" value="1"/>
</dbReference>
<dbReference type="Proteomes" id="UP000029998">
    <property type="component" value="Unassembled WGS sequence"/>
</dbReference>
<reference evidence="1 2" key="1">
    <citation type="submission" date="2013-08" db="EMBL/GenBank/DDBJ databases">
        <title>Genome sequencing of Lysobacter.</title>
        <authorList>
            <person name="Zhang S."/>
            <person name="Wang G."/>
        </authorList>
    </citation>
    <scope>NUCLEOTIDE SEQUENCE [LARGE SCALE GENOMIC DNA]</scope>
    <source>
        <strain evidence="1 2">GH1-9</strain>
    </source>
</reference>
<dbReference type="EMBL" id="AVPU01000036">
    <property type="protein sequence ID" value="KGM53236.1"/>
    <property type="molecule type" value="Genomic_DNA"/>
</dbReference>
<dbReference type="STRING" id="1385517.N800_09405"/>
<dbReference type="PANTHER" id="PTHR35564">
    <property type="match status" value="1"/>
</dbReference>
<dbReference type="OrthoDB" id="1523296at2"/>
<dbReference type="InterPro" id="IPR010732">
    <property type="entry name" value="T6SS_TssG-like"/>
</dbReference>
<evidence type="ECO:0000313" key="1">
    <source>
        <dbReference type="EMBL" id="KGM53236.1"/>
    </source>
</evidence>
<organism evidence="1 2">
    <name type="scientific">Lysobacter daejeonensis GH1-9</name>
    <dbReference type="NCBI Taxonomy" id="1385517"/>
    <lineage>
        <taxon>Bacteria</taxon>
        <taxon>Pseudomonadati</taxon>
        <taxon>Pseudomonadota</taxon>
        <taxon>Gammaproteobacteria</taxon>
        <taxon>Lysobacterales</taxon>
        <taxon>Lysobacteraceae</taxon>
        <taxon>Aerolutibacter</taxon>
    </lineage>
</organism>
<gene>
    <name evidence="1" type="ORF">N800_09405</name>
</gene>
<comment type="caution">
    <text evidence="1">The sequence shown here is derived from an EMBL/GenBank/DDBJ whole genome shotgun (WGS) entry which is preliminary data.</text>
</comment>
<sequence>MRRIDPGVAQQLLAAPHRFGFFQAMRVLERLFVRQGLKPADAVPARVRFRNSMSLGFPASEIESAAAFANDGVALDRDVAVAHAITMEELGEVHLTPAFMGLLGLHGALPLHYTETLAERETYQRDRAARAFLDVFTTRAVALHYAGWKKHRPALQYEVDGRERFLPLVLALAGLGTPALRRRLCDGEADVFDQALAHHAGLLGQRPVSLVTLQRVLADYFAVPLQVEPFVGAWYAVPDEQRTRLGVGNARLGASALAGGRVWQRDLRVRLWVGPLDRDRFDEFLPGGRAAKALSKWLALLTGSTLEYEVRLGLKADHVRGVSMQTASASHDPAGGAFVDGGTATTAAMAQPSAAGARLGWDSYLCSRPASAPRHDTTYFIHTPQ</sequence>
<dbReference type="RefSeq" id="WP_036139742.1">
    <property type="nucleotide sequence ID" value="NZ_AVPU01000036.1"/>
</dbReference>
<dbReference type="eggNOG" id="COG3520">
    <property type="taxonomic scope" value="Bacteria"/>
</dbReference>
<protein>
    <submittedName>
        <fullName evidence="1">Type VI secretion protein</fullName>
    </submittedName>
</protein>
<keyword evidence="2" id="KW-1185">Reference proteome</keyword>
<dbReference type="PANTHER" id="PTHR35564:SF4">
    <property type="entry name" value="CYTOPLASMIC PROTEIN"/>
    <property type="match status" value="1"/>
</dbReference>
<evidence type="ECO:0000313" key="2">
    <source>
        <dbReference type="Proteomes" id="UP000029998"/>
    </source>
</evidence>
<dbReference type="AlphaFoldDB" id="A0A0A0EQH9"/>
<proteinExistence type="predicted"/>
<accession>A0A0A0EQH9</accession>
<name>A0A0A0EQH9_9GAMM</name>
<dbReference type="NCBIfam" id="TIGR03347">
    <property type="entry name" value="VI_chp_1"/>
    <property type="match status" value="1"/>
</dbReference>